<dbReference type="Pfam" id="PF01545">
    <property type="entry name" value="Cation_efflux"/>
    <property type="match status" value="1"/>
</dbReference>
<dbReference type="InterPro" id="IPR036837">
    <property type="entry name" value="Cation_efflux_CTD_sf"/>
</dbReference>
<name>A0A2B7Z390_9EURO</name>
<dbReference type="EMBL" id="PDND01000153">
    <property type="protein sequence ID" value="PGH30834.1"/>
    <property type="molecule type" value="Genomic_DNA"/>
</dbReference>
<evidence type="ECO:0000259" key="10">
    <source>
        <dbReference type="Pfam" id="PF16916"/>
    </source>
</evidence>
<keyword evidence="2" id="KW-0813">Transport</keyword>
<protein>
    <submittedName>
        <fullName evidence="11">Uncharacterized protein</fullName>
    </submittedName>
</protein>
<evidence type="ECO:0000256" key="8">
    <source>
        <dbReference type="SAM" id="Phobius"/>
    </source>
</evidence>
<dbReference type="InterPro" id="IPR027470">
    <property type="entry name" value="Cation_efflux_CTD"/>
</dbReference>
<dbReference type="GO" id="GO:0012505">
    <property type="term" value="C:endomembrane system"/>
    <property type="evidence" value="ECO:0007669"/>
    <property type="project" value="UniProtKB-SubCell"/>
</dbReference>
<evidence type="ECO:0000313" key="11">
    <source>
        <dbReference type="EMBL" id="PGH30834.1"/>
    </source>
</evidence>
<keyword evidence="5" id="KW-0406">Ion transport</keyword>
<keyword evidence="12" id="KW-1185">Reference proteome</keyword>
<dbReference type="PANTHER" id="PTHR43840">
    <property type="entry name" value="MITOCHONDRIAL METAL TRANSPORTER 1-RELATED"/>
    <property type="match status" value="1"/>
</dbReference>
<dbReference type="InterPro" id="IPR050291">
    <property type="entry name" value="CDF_Transporter"/>
</dbReference>
<evidence type="ECO:0000256" key="6">
    <source>
        <dbReference type="ARBA" id="ARBA00023136"/>
    </source>
</evidence>
<dbReference type="InterPro" id="IPR027469">
    <property type="entry name" value="Cation_efflux_TMD_sf"/>
</dbReference>
<dbReference type="Pfam" id="PF16916">
    <property type="entry name" value="ZT_dimer"/>
    <property type="match status" value="1"/>
</dbReference>
<dbReference type="NCBIfam" id="TIGR01297">
    <property type="entry name" value="CDF"/>
    <property type="match status" value="1"/>
</dbReference>
<feature type="transmembrane region" description="Helical" evidence="8">
    <location>
        <begin position="133"/>
        <end position="154"/>
    </location>
</feature>
<dbReference type="SUPFAM" id="SSF161111">
    <property type="entry name" value="Cation efflux protein transmembrane domain-like"/>
    <property type="match status" value="1"/>
</dbReference>
<dbReference type="InterPro" id="IPR058533">
    <property type="entry name" value="Cation_efflux_TM"/>
</dbReference>
<feature type="transmembrane region" description="Helical" evidence="8">
    <location>
        <begin position="160"/>
        <end position="181"/>
    </location>
</feature>
<evidence type="ECO:0000256" key="5">
    <source>
        <dbReference type="ARBA" id="ARBA00023065"/>
    </source>
</evidence>
<dbReference type="FunFam" id="1.20.1510.10:FF:000005">
    <property type="entry name" value="Putative Cation diffusion facilitator 1"/>
    <property type="match status" value="1"/>
</dbReference>
<evidence type="ECO:0000256" key="2">
    <source>
        <dbReference type="ARBA" id="ARBA00022448"/>
    </source>
</evidence>
<evidence type="ECO:0000313" key="12">
    <source>
        <dbReference type="Proteomes" id="UP000226031"/>
    </source>
</evidence>
<dbReference type="InterPro" id="IPR002524">
    <property type="entry name" value="Cation_efflux"/>
</dbReference>
<dbReference type="PANTHER" id="PTHR43840:SF13">
    <property type="entry name" value="CATION EFFLUX PROTEIN CYTOPLASMIC DOMAIN-CONTAINING PROTEIN"/>
    <property type="match status" value="1"/>
</dbReference>
<feature type="domain" description="Cation efflux protein cytoplasmic" evidence="10">
    <location>
        <begin position="351"/>
        <end position="408"/>
    </location>
</feature>
<keyword evidence="6 8" id="KW-0472">Membrane</keyword>
<evidence type="ECO:0000256" key="4">
    <source>
        <dbReference type="ARBA" id="ARBA00022989"/>
    </source>
</evidence>
<feature type="compositionally biased region" description="Polar residues" evidence="7">
    <location>
        <begin position="1"/>
        <end position="19"/>
    </location>
</feature>
<dbReference type="AlphaFoldDB" id="A0A2B7Z390"/>
<feature type="transmembrane region" description="Helical" evidence="8">
    <location>
        <begin position="303"/>
        <end position="328"/>
    </location>
</feature>
<evidence type="ECO:0000256" key="1">
    <source>
        <dbReference type="ARBA" id="ARBA00004127"/>
    </source>
</evidence>
<dbReference type="GO" id="GO:0098771">
    <property type="term" value="P:inorganic ion homeostasis"/>
    <property type="evidence" value="ECO:0007669"/>
    <property type="project" value="UniProtKB-ARBA"/>
</dbReference>
<feature type="transmembrane region" description="Helical" evidence="8">
    <location>
        <begin position="202"/>
        <end position="221"/>
    </location>
</feature>
<evidence type="ECO:0000256" key="7">
    <source>
        <dbReference type="SAM" id="MobiDB-lite"/>
    </source>
</evidence>
<feature type="transmembrane region" description="Helical" evidence="8">
    <location>
        <begin position="241"/>
        <end position="259"/>
    </location>
</feature>
<reference evidence="11 12" key="1">
    <citation type="submission" date="2017-10" db="EMBL/GenBank/DDBJ databases">
        <title>Comparative genomics in systemic dimorphic fungi from Ajellomycetaceae.</title>
        <authorList>
            <person name="Munoz J.F."/>
            <person name="Mcewen J.G."/>
            <person name="Clay O.K."/>
            <person name="Cuomo C.A."/>
        </authorList>
    </citation>
    <scope>NUCLEOTIDE SEQUENCE [LARGE SCALE GENOMIC DNA]</scope>
    <source>
        <strain evidence="11 12">UAMH4076</strain>
    </source>
</reference>
<dbReference type="GO" id="GO:0030003">
    <property type="term" value="P:intracellular monoatomic cation homeostasis"/>
    <property type="evidence" value="ECO:0007669"/>
    <property type="project" value="UniProtKB-ARBA"/>
</dbReference>
<evidence type="ECO:0000256" key="3">
    <source>
        <dbReference type="ARBA" id="ARBA00022692"/>
    </source>
</evidence>
<feature type="compositionally biased region" description="Low complexity" evidence="7">
    <location>
        <begin position="20"/>
        <end position="30"/>
    </location>
</feature>
<sequence length="467" mass="52308">MADPKNNSVEQTPMQDTPVSSSHSASTAQSPRPPRTPLDNDDMIIESATQTSFSPSKGISQGNSPEDPLSLHRHKKIELTRDSIKADYPSGNHRKIHKYYTHQNALIDQFLHSSDEERLARLDFEKNGGKVKWAVKGSFGVNFFLFIIQTFAAVSTGSLALFATAADAFMDLVSSVVMLITSRMAARPKPHKYPVGRRRIETVGIILFCALMTTVAVQLIIESIRSLAGGPGNEGEELKLIPLIFVGVAIFAKFCLFCYCFWLRRYPAAHIFFIDHRNDLAINIFGLIMSIVGDKFVWYLDPIGAICIALLILFSWVATAFDNVWLLVGKTAPRDFVNKCIYVGLTHDWRIKKVDTCRAYHTGEKFCVEMDVVMDEDTPLKVSHDVSQSLQRKLEGLASVERAFVHVDYEDTHNPHEEHKPLYTGRSQRRTIREWLGDVLTGKRKQLSIPPEASGGLMDRGLKGVNG</sequence>
<keyword evidence="4 8" id="KW-1133">Transmembrane helix</keyword>
<comment type="caution">
    <text evidence="11">The sequence shown here is derived from an EMBL/GenBank/DDBJ whole genome shotgun (WGS) entry which is preliminary data.</text>
</comment>
<proteinExistence type="predicted"/>
<dbReference type="Gene3D" id="1.20.1510.10">
    <property type="entry name" value="Cation efflux protein transmembrane domain"/>
    <property type="match status" value="1"/>
</dbReference>
<dbReference type="STRING" id="73230.A0A2B7Z390"/>
<dbReference type="GO" id="GO:0008324">
    <property type="term" value="F:monoatomic cation transmembrane transporter activity"/>
    <property type="evidence" value="ECO:0007669"/>
    <property type="project" value="InterPro"/>
</dbReference>
<evidence type="ECO:0000259" key="9">
    <source>
        <dbReference type="Pfam" id="PF01545"/>
    </source>
</evidence>
<feature type="region of interest" description="Disordered" evidence="7">
    <location>
        <begin position="1"/>
        <end position="76"/>
    </location>
</feature>
<accession>A0A2B7Z390</accession>
<dbReference type="Gene3D" id="3.30.70.1350">
    <property type="entry name" value="Cation efflux protein, cytoplasmic domain"/>
    <property type="match status" value="1"/>
</dbReference>
<gene>
    <name evidence="11" type="ORF">GX50_06377</name>
</gene>
<feature type="compositionally biased region" description="Polar residues" evidence="7">
    <location>
        <begin position="47"/>
        <end position="64"/>
    </location>
</feature>
<dbReference type="Proteomes" id="UP000226031">
    <property type="component" value="Unassembled WGS sequence"/>
</dbReference>
<dbReference type="GO" id="GO:0016020">
    <property type="term" value="C:membrane"/>
    <property type="evidence" value="ECO:0007669"/>
    <property type="project" value="InterPro"/>
</dbReference>
<organism evidence="11 12">
    <name type="scientific">[Emmonsia] crescens</name>
    <dbReference type="NCBI Taxonomy" id="73230"/>
    <lineage>
        <taxon>Eukaryota</taxon>
        <taxon>Fungi</taxon>
        <taxon>Dikarya</taxon>
        <taxon>Ascomycota</taxon>
        <taxon>Pezizomycotina</taxon>
        <taxon>Eurotiomycetes</taxon>
        <taxon>Eurotiomycetidae</taxon>
        <taxon>Onygenales</taxon>
        <taxon>Ajellomycetaceae</taxon>
        <taxon>Emergomyces</taxon>
    </lineage>
</organism>
<feature type="region of interest" description="Disordered" evidence="7">
    <location>
        <begin position="448"/>
        <end position="467"/>
    </location>
</feature>
<dbReference type="VEuPathDB" id="FungiDB:EMCG_04820"/>
<dbReference type="FunFam" id="3.30.70.1350:FF:000001">
    <property type="entry name" value="Metal tolerance protein 11"/>
    <property type="match status" value="1"/>
</dbReference>
<dbReference type="SUPFAM" id="SSF160240">
    <property type="entry name" value="Cation efflux protein cytoplasmic domain-like"/>
    <property type="match status" value="1"/>
</dbReference>
<comment type="subcellular location">
    <subcellularLocation>
        <location evidence="1">Endomembrane system</location>
        <topology evidence="1">Multi-pass membrane protein</topology>
    </subcellularLocation>
</comment>
<keyword evidence="3 8" id="KW-0812">Transmembrane</keyword>
<feature type="domain" description="Cation efflux protein transmembrane" evidence="9">
    <location>
        <begin position="138"/>
        <end position="327"/>
    </location>
</feature>